<dbReference type="AlphaFoldDB" id="A0A6I4KTE5"/>
<keyword evidence="2" id="KW-1185">Reference proteome</keyword>
<protein>
    <submittedName>
        <fullName evidence="1">Uncharacterized protein</fullName>
    </submittedName>
</protein>
<dbReference type="Proteomes" id="UP000429555">
    <property type="component" value="Unassembled WGS sequence"/>
</dbReference>
<reference evidence="1 2" key="1">
    <citation type="submission" date="2019-11" db="EMBL/GenBank/DDBJ databases">
        <title>Pseudomonas flavidum sp. nov., isolated from Baiyang Lake.</title>
        <authorList>
            <person name="Zhao Y."/>
        </authorList>
    </citation>
    <scope>NUCLEOTIDE SEQUENCE [LARGE SCALE GENOMIC DNA]</scope>
    <source>
        <strain evidence="2">R-22-3 w-18</strain>
    </source>
</reference>
<proteinExistence type="predicted"/>
<evidence type="ECO:0000313" key="2">
    <source>
        <dbReference type="Proteomes" id="UP000429555"/>
    </source>
</evidence>
<dbReference type="RefSeq" id="WP_160344470.1">
    <property type="nucleotide sequence ID" value="NZ_WKJZ01000001.1"/>
</dbReference>
<dbReference type="EMBL" id="WKJZ01000001">
    <property type="protein sequence ID" value="MVW75377.1"/>
    <property type="molecule type" value="Genomic_DNA"/>
</dbReference>
<gene>
    <name evidence="1" type="ORF">GJV18_08615</name>
</gene>
<evidence type="ECO:0000313" key="1">
    <source>
        <dbReference type="EMBL" id="MVW75377.1"/>
    </source>
</evidence>
<organism evidence="1 2">
    <name type="scientific">Pseudomonas xionganensis</name>
    <dbReference type="NCBI Taxonomy" id="2654845"/>
    <lineage>
        <taxon>Bacteria</taxon>
        <taxon>Pseudomonadati</taxon>
        <taxon>Pseudomonadota</taxon>
        <taxon>Gammaproteobacteria</taxon>
        <taxon>Pseudomonadales</taxon>
        <taxon>Pseudomonadaceae</taxon>
        <taxon>Pseudomonas</taxon>
    </lineage>
</organism>
<accession>A0A6I4KTE5</accession>
<sequence length="81" mass="8897">MINQVHFAQFKSMNREINHISKVARGLDTTVMIDKRDQATRLPDRICNSLEGNCRCAAGSPLLVGLVAAWLAAIPPLNNPL</sequence>
<comment type="caution">
    <text evidence="1">The sequence shown here is derived from an EMBL/GenBank/DDBJ whole genome shotgun (WGS) entry which is preliminary data.</text>
</comment>
<name>A0A6I4KTE5_9PSED</name>